<organism evidence="1 2">
    <name type="scientific">Acinetobacter pittii</name>
    <name type="common">Acinetobacter genomosp. 3</name>
    <dbReference type="NCBI Taxonomy" id="48296"/>
    <lineage>
        <taxon>Bacteria</taxon>
        <taxon>Pseudomonadati</taxon>
        <taxon>Pseudomonadota</taxon>
        <taxon>Gammaproteobacteria</taxon>
        <taxon>Moraxellales</taxon>
        <taxon>Moraxellaceae</taxon>
        <taxon>Acinetobacter</taxon>
        <taxon>Acinetobacter calcoaceticus/baumannii complex</taxon>
    </lineage>
</organism>
<dbReference type="EMBL" id="CP033540">
    <property type="protein sequence ID" value="AZC00985.1"/>
    <property type="molecule type" value="Genomic_DNA"/>
</dbReference>
<proteinExistence type="predicted"/>
<sequence length="311" mass="35208">MASKNRKTKVLSYNLHDRCRKFTGVDRSNVDVDAMVNLINSDHVQEMVATNSLQGFYGHQIRQRYGMVPPETVIIKGKVVYLSRAFKTIELRASKDGTVEHREEFYDNEPGEIALQDYKAQAGGFSTSVNYKNVGGRLIPTGFFGFDFVAQPNYASNVGDGQLFDGLFVPEEPEGVVSCFDSATDISQLSQPEIIIAQLLEDQILQTYDNINSQLHLLTELGNAQGLVGELSEKFDKQKRLQQLREERKKELYTGMVNPVKSFDSVQQQAEQIIQSLDNPNVKEKPKKPKKVFWQYLLVYGGKNELPQRFA</sequence>
<dbReference type="AlphaFoldDB" id="A0A3G6YMG5"/>
<evidence type="ECO:0000313" key="2">
    <source>
        <dbReference type="Proteomes" id="UP000254410"/>
    </source>
</evidence>
<dbReference type="Proteomes" id="UP000254410">
    <property type="component" value="Chromosome"/>
</dbReference>
<protein>
    <submittedName>
        <fullName evidence="1">Uncharacterized protein</fullName>
    </submittedName>
</protein>
<reference evidence="1 2" key="1">
    <citation type="submission" date="2018-11" db="EMBL/GenBank/DDBJ databases">
        <authorList>
            <person name="Kuo S.-C."/>
            <person name="Chen F.-J."/>
            <person name="Liao Y.-C."/>
        </authorList>
    </citation>
    <scope>NUCLEOTIDE SEQUENCE [LARGE SCALE GENOMIC DNA]</scope>
    <source>
        <strain evidence="1 2">2014S06-099</strain>
    </source>
</reference>
<name>A0A3G6YMG5_ACIPI</name>
<accession>A0A3G6YMG5</accession>
<reference evidence="1 2" key="2">
    <citation type="submission" date="2018-12" db="EMBL/GenBank/DDBJ databases">
        <title>Molecular Epidemiology of Emerging Carbapenem-Resistance in Acinetobacter nosocomialis and Acinetobacter pittii in Taiwan, 2010-2014.</title>
        <authorList>
            <person name="Huang W.-C."/>
            <person name="Wang H.-Y."/>
            <person name="Lai J.-F."/>
            <person name="Lauderdale T.-L."/>
            <person name="Sytwu H.-K."/>
        </authorList>
    </citation>
    <scope>NUCLEOTIDE SEQUENCE [LARGE SCALE GENOMIC DNA]</scope>
    <source>
        <strain evidence="1 2">2014S06-099</strain>
    </source>
</reference>
<evidence type="ECO:0000313" key="1">
    <source>
        <dbReference type="EMBL" id="AZC00985.1"/>
    </source>
</evidence>
<gene>
    <name evidence="1" type="ORF">DKE52_015820</name>
</gene>